<organism evidence="2 3">
    <name type="scientific">Pseudomonas fluorescens</name>
    <dbReference type="NCBI Taxonomy" id="294"/>
    <lineage>
        <taxon>Bacteria</taxon>
        <taxon>Pseudomonadati</taxon>
        <taxon>Pseudomonadota</taxon>
        <taxon>Gammaproteobacteria</taxon>
        <taxon>Pseudomonadales</taxon>
        <taxon>Pseudomonadaceae</taxon>
        <taxon>Pseudomonas</taxon>
    </lineage>
</organism>
<sequence length="383" mass="41629">MTEVNPVMGGHVCVPSPIAPSSGQPANKYLGSQDINLSLSFFSSVAVDDQAPRYDLLMRCVELADREGLHAVWLPERHFGDFGELFPNPSVVAAAISGRTRQIGIRAGSVVAPLHDPLRLVEEWSVVDNLSGGRVGISFASGWNPDDFVLSPDSFEARRSITSEVIDTVRLLWSGESIRRRNGTGAWVDVFSRPRPLCKHLPTWLTVVRADGFIRAAQMGVNVLTGMMELKEAELAVAIRNYRAEHPKPAESHVTLLLHTYIDPTHGRAADLARGPLARYLGSHLKSGESAMATNGDLSNVIGTVNNTDKDAILMHMARRYIANRSMIGTPAEAVSVCQRLAAAGVDEIACLVDFGLTPDHVLAGMEQLLRVRDTLALGRSDR</sequence>
<dbReference type="AlphaFoldDB" id="A0A0D0TKZ3"/>
<dbReference type="GO" id="GO:0047646">
    <property type="term" value="F:alkanal monooxygenase (FMN-linked) activity"/>
    <property type="evidence" value="ECO:0007669"/>
    <property type="project" value="UniProtKB-EC"/>
</dbReference>
<proteinExistence type="predicted"/>
<dbReference type="InterPro" id="IPR024011">
    <property type="entry name" value="Biosynth_lucif-like_mOase_dom"/>
</dbReference>
<evidence type="ECO:0000313" key="3">
    <source>
        <dbReference type="Proteomes" id="UP000032210"/>
    </source>
</evidence>
<dbReference type="GO" id="GO:0005829">
    <property type="term" value="C:cytosol"/>
    <property type="evidence" value="ECO:0007669"/>
    <property type="project" value="TreeGrafter"/>
</dbReference>
<dbReference type="InterPro" id="IPR036661">
    <property type="entry name" value="Luciferase-like_sf"/>
</dbReference>
<comment type="caution">
    <text evidence="2">The sequence shown here is derived from an EMBL/GenBank/DDBJ whole genome shotgun (WGS) entry which is preliminary data.</text>
</comment>
<protein>
    <submittedName>
        <fullName evidence="2">LuxA protein</fullName>
        <ecNumber evidence="2">1.14.14.3</ecNumber>
    </submittedName>
</protein>
<accession>A0A0D0TKZ3</accession>
<keyword evidence="2" id="KW-0560">Oxidoreductase</keyword>
<dbReference type="EMBL" id="JXCQ01000012">
    <property type="protein sequence ID" value="KIR22674.1"/>
    <property type="molecule type" value="Genomic_DNA"/>
</dbReference>
<dbReference type="PATRIC" id="fig|294.125.peg.1846"/>
<dbReference type="NCBIfam" id="TIGR04020">
    <property type="entry name" value="seco_metab_LLM"/>
    <property type="match status" value="1"/>
</dbReference>
<dbReference type="RefSeq" id="WP_080889042.1">
    <property type="nucleotide sequence ID" value="NZ_JXCQ01000012.1"/>
</dbReference>
<dbReference type="PANTHER" id="PTHR30137">
    <property type="entry name" value="LUCIFERASE-LIKE MONOOXYGENASE"/>
    <property type="match status" value="1"/>
</dbReference>
<dbReference type="PANTHER" id="PTHR30137:SF6">
    <property type="entry name" value="LUCIFERASE-LIKE MONOOXYGENASE"/>
    <property type="match status" value="1"/>
</dbReference>
<dbReference type="InterPro" id="IPR050766">
    <property type="entry name" value="Bact_Lucif_Oxidored"/>
</dbReference>
<feature type="domain" description="Luciferase-like" evidence="1">
    <location>
        <begin position="41"/>
        <end position="347"/>
    </location>
</feature>
<reference evidence="2 3" key="1">
    <citation type="submission" date="2015-01" db="EMBL/GenBank/DDBJ databases">
        <title>Genome sequence of the beneficial rhizobacterium Pseudomonas fluorescens 2-79.</title>
        <authorList>
            <person name="Thuermer A."/>
            <person name="Daniel R."/>
        </authorList>
    </citation>
    <scope>NUCLEOTIDE SEQUENCE [LARGE SCALE GENOMIC DNA]</scope>
    <source>
        <strain evidence="2 3">2-79</strain>
    </source>
</reference>
<gene>
    <name evidence="2" type="primary">luxA</name>
    <name evidence="2" type="ORF">PFLU3_17980</name>
</gene>
<name>A0A0D0TKZ3_PSEFL</name>
<evidence type="ECO:0000313" key="2">
    <source>
        <dbReference type="EMBL" id="KIR22674.1"/>
    </source>
</evidence>
<dbReference type="EC" id="1.14.14.3" evidence="2"/>
<evidence type="ECO:0000259" key="1">
    <source>
        <dbReference type="Pfam" id="PF00296"/>
    </source>
</evidence>
<dbReference type="Pfam" id="PF00296">
    <property type="entry name" value="Bac_luciferase"/>
    <property type="match status" value="1"/>
</dbReference>
<dbReference type="Proteomes" id="UP000032210">
    <property type="component" value="Unassembled WGS sequence"/>
</dbReference>
<dbReference type="InterPro" id="IPR011251">
    <property type="entry name" value="Luciferase-like_dom"/>
</dbReference>
<dbReference type="Gene3D" id="3.20.20.30">
    <property type="entry name" value="Luciferase-like domain"/>
    <property type="match status" value="1"/>
</dbReference>
<dbReference type="SUPFAM" id="SSF51679">
    <property type="entry name" value="Bacterial luciferase-like"/>
    <property type="match status" value="1"/>
</dbReference>